<dbReference type="EMBL" id="JABBVZ010000007">
    <property type="protein sequence ID" value="NMP21391.1"/>
    <property type="molecule type" value="Genomic_DNA"/>
</dbReference>
<reference evidence="11 12" key="1">
    <citation type="submission" date="2020-04" db="EMBL/GenBank/DDBJ databases">
        <authorList>
            <person name="Zhang R."/>
            <person name="Schippers A."/>
        </authorList>
    </citation>
    <scope>NUCLEOTIDE SEQUENCE [LARGE SCALE GENOMIC DNA]</scope>
    <source>
        <strain evidence="11 12">DSM 109850</strain>
    </source>
</reference>
<comment type="caution">
    <text evidence="11">The sequence shown here is derived from an EMBL/GenBank/DDBJ whole genome shotgun (WGS) entry which is preliminary data.</text>
</comment>
<keyword evidence="6 11" id="KW-0067">ATP-binding</keyword>
<dbReference type="Pfam" id="PF02653">
    <property type="entry name" value="BPD_transp_2"/>
    <property type="match status" value="1"/>
</dbReference>
<evidence type="ECO:0000256" key="9">
    <source>
        <dbReference type="SAM" id="Phobius"/>
    </source>
</evidence>
<evidence type="ECO:0000256" key="4">
    <source>
        <dbReference type="ARBA" id="ARBA00022692"/>
    </source>
</evidence>
<evidence type="ECO:0000256" key="8">
    <source>
        <dbReference type="ARBA" id="ARBA00023136"/>
    </source>
</evidence>
<keyword evidence="12" id="KW-1185">Reference proteome</keyword>
<dbReference type="PROSITE" id="PS50893">
    <property type="entry name" value="ABC_TRANSPORTER_2"/>
    <property type="match status" value="1"/>
</dbReference>
<dbReference type="Pfam" id="PF00005">
    <property type="entry name" value="ABC_tran"/>
    <property type="match status" value="1"/>
</dbReference>
<dbReference type="InterPro" id="IPR003593">
    <property type="entry name" value="AAA+_ATPase"/>
</dbReference>
<dbReference type="InterPro" id="IPR032823">
    <property type="entry name" value="BCA_ABC_TP_C"/>
</dbReference>
<evidence type="ECO:0000256" key="1">
    <source>
        <dbReference type="ARBA" id="ARBA00004651"/>
    </source>
</evidence>
<evidence type="ECO:0000259" key="10">
    <source>
        <dbReference type="PROSITE" id="PS50893"/>
    </source>
</evidence>
<keyword evidence="5" id="KW-0547">Nucleotide-binding</keyword>
<dbReference type="CDD" id="cd06581">
    <property type="entry name" value="TM_PBP1_LivM_like"/>
    <property type="match status" value="1"/>
</dbReference>
<dbReference type="InterPro" id="IPR001851">
    <property type="entry name" value="ABC_transp_permease"/>
</dbReference>
<comment type="subcellular location">
    <subcellularLocation>
        <location evidence="1">Cell membrane</location>
        <topology evidence="1">Multi-pass membrane protein</topology>
    </subcellularLocation>
</comment>
<feature type="transmembrane region" description="Helical" evidence="9">
    <location>
        <begin position="58"/>
        <end position="76"/>
    </location>
</feature>
<dbReference type="InterPro" id="IPR027417">
    <property type="entry name" value="P-loop_NTPase"/>
</dbReference>
<keyword evidence="8 9" id="KW-0472">Membrane</keyword>
<protein>
    <submittedName>
        <fullName evidence="11">Branched-chain amino acid ABC transporter ATP-binding protein/permease</fullName>
    </submittedName>
</protein>
<dbReference type="Gene3D" id="3.40.50.300">
    <property type="entry name" value="P-loop containing nucleotide triphosphate hydrolases"/>
    <property type="match status" value="1"/>
</dbReference>
<dbReference type="GO" id="GO:0005524">
    <property type="term" value="F:ATP binding"/>
    <property type="evidence" value="ECO:0007669"/>
    <property type="project" value="UniProtKB-KW"/>
</dbReference>
<dbReference type="PANTHER" id="PTHR30482:SF20">
    <property type="entry name" value="HIGH-AFFINITY BRANCHED-CHAIN AMINO ACID TRANSPORT SYSTEM PERMEASE PROTEIN LIVM"/>
    <property type="match status" value="1"/>
</dbReference>
<dbReference type="InterPro" id="IPR043428">
    <property type="entry name" value="LivM-like"/>
</dbReference>
<name>A0A7Y0Q206_9FIRM</name>
<feature type="transmembrane region" description="Helical" evidence="9">
    <location>
        <begin position="7"/>
        <end position="23"/>
    </location>
</feature>
<sequence>MKILRYIPWVAVIVFGLLVPQLLGQNPYYLNLALEAATWALANLGLTVILGYTGQISLGQAAFFGIGAYATAIVSLHTHSLWMGLIAGIALTAIFGLIIGLSTLKMAGHYLAMVTIGFQVLISLVLNNWIPVTGGPNGITGIVRPHFFGISMLDDKPFLYLVIVILMLVASGVHVLRRFTWGRALRGIRENELAARVMGVNAFLGKAVAFTVGAAIAGLGGGLYASAAMYISPSTFNFTQSVTFLAMTVVGGAGSAAGTILGTVVLTLLPEFLRFLQNIYLVVYALIVLVVVVLLPGGIWSTVERLWQRIVAPTLPSLKSGSTPRPNLVTAGAPVLTLEGVSKSFGGLKAVDDMNLTVLGQEAHALVGPNGSGKTTVLNLISGVYPLSSGTVMLQESRINGLPADRITARGIARTFQNIRLCKEMTALENVMLGLHRHRRATFLGNMLGSPASRREQRDFEIRAMEALNFVGLSELALRPAVSLAHGQQRLVELARALVAEPTVLLLDEPAAGLNDTETANLLAVLNRLKSQGTTILLIEHDMALVTKLADRLTVLNFGRKIAQGSVEEVLKDPLVLEAFLGQDKEEEHAEAGS</sequence>
<dbReference type="SMART" id="SM00382">
    <property type="entry name" value="AAA"/>
    <property type="match status" value="1"/>
</dbReference>
<keyword evidence="4 9" id="KW-0812">Transmembrane</keyword>
<feature type="transmembrane region" description="Helical" evidence="9">
    <location>
        <begin position="82"/>
        <end position="103"/>
    </location>
</feature>
<evidence type="ECO:0000256" key="5">
    <source>
        <dbReference type="ARBA" id="ARBA00022741"/>
    </source>
</evidence>
<dbReference type="Proteomes" id="UP000533476">
    <property type="component" value="Unassembled WGS sequence"/>
</dbReference>
<keyword evidence="7 9" id="KW-1133">Transmembrane helix</keyword>
<dbReference type="CDD" id="cd03219">
    <property type="entry name" value="ABC_Mj1267_LivG_branched"/>
    <property type="match status" value="1"/>
</dbReference>
<keyword evidence="3" id="KW-1003">Cell membrane</keyword>
<dbReference type="RefSeq" id="WP_169096694.1">
    <property type="nucleotide sequence ID" value="NZ_JABBVZ010000007.1"/>
</dbReference>
<dbReference type="Pfam" id="PF12399">
    <property type="entry name" value="BCA_ABC_TP_C"/>
    <property type="match status" value="1"/>
</dbReference>
<dbReference type="PANTHER" id="PTHR30482">
    <property type="entry name" value="HIGH-AFFINITY BRANCHED-CHAIN AMINO ACID TRANSPORT SYSTEM PERMEASE"/>
    <property type="match status" value="1"/>
</dbReference>
<dbReference type="SUPFAM" id="SSF52540">
    <property type="entry name" value="P-loop containing nucleoside triphosphate hydrolases"/>
    <property type="match status" value="1"/>
</dbReference>
<dbReference type="PROSITE" id="PS00211">
    <property type="entry name" value="ABC_TRANSPORTER_1"/>
    <property type="match status" value="1"/>
</dbReference>
<dbReference type="InterPro" id="IPR017871">
    <property type="entry name" value="ABC_transporter-like_CS"/>
</dbReference>
<feature type="transmembrane region" description="Helical" evidence="9">
    <location>
        <begin position="158"/>
        <end position="176"/>
    </location>
</feature>
<proteinExistence type="predicted"/>
<dbReference type="FunFam" id="3.40.50.300:FF:000421">
    <property type="entry name" value="Branched-chain amino acid ABC transporter ATP-binding protein"/>
    <property type="match status" value="1"/>
</dbReference>
<evidence type="ECO:0000256" key="7">
    <source>
        <dbReference type="ARBA" id="ARBA00022989"/>
    </source>
</evidence>
<feature type="transmembrane region" description="Helical" evidence="9">
    <location>
        <begin position="244"/>
        <end position="269"/>
    </location>
</feature>
<feature type="transmembrane region" description="Helical" evidence="9">
    <location>
        <begin position="197"/>
        <end position="224"/>
    </location>
</feature>
<dbReference type="GO" id="GO:0016887">
    <property type="term" value="F:ATP hydrolysis activity"/>
    <property type="evidence" value="ECO:0007669"/>
    <property type="project" value="InterPro"/>
</dbReference>
<dbReference type="GO" id="GO:0005886">
    <property type="term" value="C:plasma membrane"/>
    <property type="evidence" value="ECO:0007669"/>
    <property type="project" value="UniProtKB-SubCell"/>
</dbReference>
<evidence type="ECO:0000313" key="12">
    <source>
        <dbReference type="Proteomes" id="UP000533476"/>
    </source>
</evidence>
<feature type="transmembrane region" description="Helical" evidence="9">
    <location>
        <begin position="29"/>
        <end position="51"/>
    </location>
</feature>
<evidence type="ECO:0000256" key="6">
    <source>
        <dbReference type="ARBA" id="ARBA00022840"/>
    </source>
</evidence>
<keyword evidence="2" id="KW-0813">Transport</keyword>
<dbReference type="GO" id="GO:0015658">
    <property type="term" value="F:branched-chain amino acid transmembrane transporter activity"/>
    <property type="evidence" value="ECO:0007669"/>
    <property type="project" value="InterPro"/>
</dbReference>
<dbReference type="InterPro" id="IPR003439">
    <property type="entry name" value="ABC_transporter-like_ATP-bd"/>
</dbReference>
<evidence type="ECO:0000256" key="2">
    <source>
        <dbReference type="ARBA" id="ARBA00022448"/>
    </source>
</evidence>
<accession>A0A7Y0Q206</accession>
<feature type="transmembrane region" description="Helical" evidence="9">
    <location>
        <begin position="110"/>
        <end position="130"/>
    </location>
</feature>
<evidence type="ECO:0000256" key="3">
    <source>
        <dbReference type="ARBA" id="ARBA00022475"/>
    </source>
</evidence>
<gene>
    <name evidence="11" type="ORF">HIJ39_03340</name>
</gene>
<dbReference type="AlphaFoldDB" id="A0A7Y0Q206"/>
<feature type="transmembrane region" description="Helical" evidence="9">
    <location>
        <begin position="281"/>
        <end position="300"/>
    </location>
</feature>
<feature type="domain" description="ABC transporter" evidence="10">
    <location>
        <begin position="336"/>
        <end position="583"/>
    </location>
</feature>
<organism evidence="11 12">
    <name type="scientific">Sulfobacillus harzensis</name>
    <dbReference type="NCBI Taxonomy" id="2729629"/>
    <lineage>
        <taxon>Bacteria</taxon>
        <taxon>Bacillati</taxon>
        <taxon>Bacillota</taxon>
        <taxon>Clostridia</taxon>
        <taxon>Eubacteriales</taxon>
        <taxon>Clostridiales Family XVII. Incertae Sedis</taxon>
        <taxon>Sulfobacillus</taxon>
    </lineage>
</organism>
<evidence type="ECO:0000313" key="11">
    <source>
        <dbReference type="EMBL" id="NMP21391.1"/>
    </source>
</evidence>